<evidence type="ECO:0000313" key="1">
    <source>
        <dbReference type="EMBL" id="AGL00527.1"/>
    </source>
</evidence>
<dbReference type="Proteomes" id="UP000013520">
    <property type="component" value="Chromosome"/>
</dbReference>
<reference evidence="1 2" key="1">
    <citation type="submission" date="2012-01" db="EMBL/GenBank/DDBJ databases">
        <title>Complete sequence of Desulfotomaculum gibsoniae DSM 7213.</title>
        <authorList>
            <consortium name="US DOE Joint Genome Institute"/>
            <person name="Lucas S."/>
            <person name="Han J."/>
            <person name="Lapidus A."/>
            <person name="Cheng J.-F."/>
            <person name="Goodwin L."/>
            <person name="Pitluck S."/>
            <person name="Peters L."/>
            <person name="Ovchinnikova G."/>
            <person name="Teshima H."/>
            <person name="Detter J.C."/>
            <person name="Han C."/>
            <person name="Tapia R."/>
            <person name="Land M."/>
            <person name="Hauser L."/>
            <person name="Kyrpides N."/>
            <person name="Ivanova N."/>
            <person name="Pagani I."/>
            <person name="Parshina S."/>
            <person name="Plugge C."/>
            <person name="Muyzer G."/>
            <person name="Kuever J."/>
            <person name="Ivanova A."/>
            <person name="Nazina T."/>
            <person name="Klenk H.-P."/>
            <person name="Brambilla E."/>
            <person name="Spring S."/>
            <person name="Stams A.F."/>
            <person name="Woyke T."/>
        </authorList>
    </citation>
    <scope>NUCLEOTIDE SEQUENCE [LARGE SCALE GENOMIC DNA]</scope>
    <source>
        <strain evidence="1 2">DSM 7213</strain>
    </source>
</reference>
<dbReference type="KEGG" id="dgi:Desgi_0987"/>
<dbReference type="AlphaFoldDB" id="R4KFW2"/>
<organism evidence="1 2">
    <name type="scientific">Desulfoscipio gibsoniae DSM 7213</name>
    <dbReference type="NCBI Taxonomy" id="767817"/>
    <lineage>
        <taxon>Bacteria</taxon>
        <taxon>Bacillati</taxon>
        <taxon>Bacillota</taxon>
        <taxon>Clostridia</taxon>
        <taxon>Eubacteriales</taxon>
        <taxon>Desulfallaceae</taxon>
        <taxon>Desulfoscipio</taxon>
    </lineage>
</organism>
<name>R4KFW2_9FIRM</name>
<dbReference type="HOGENOM" id="CLU_2435976_0_0_9"/>
<dbReference type="OrthoDB" id="9939746at2"/>
<evidence type="ECO:0000313" key="2">
    <source>
        <dbReference type="Proteomes" id="UP000013520"/>
    </source>
</evidence>
<gene>
    <name evidence="1" type="ORF">Desgi_0987</name>
</gene>
<sequence>MDVSHPLDTITIEINTKEDLEKISSMKLDLVLKQKQKKKKKNKFSRVYNKTEPLLICELPAKVHKVIPIKEATVKVNMITVTLIKQKTVL</sequence>
<dbReference type="EMBL" id="CP003273">
    <property type="protein sequence ID" value="AGL00527.1"/>
    <property type="molecule type" value="Genomic_DNA"/>
</dbReference>
<accession>R4KFW2</accession>
<protein>
    <submittedName>
        <fullName evidence="1">Uncharacterized protein</fullName>
    </submittedName>
</protein>
<dbReference type="RefSeq" id="WP_006521183.1">
    <property type="nucleotide sequence ID" value="NC_021184.1"/>
</dbReference>
<keyword evidence="2" id="KW-1185">Reference proteome</keyword>
<proteinExistence type="predicted"/>